<keyword evidence="2" id="KW-0479">Metal-binding</keyword>
<dbReference type="Pfam" id="PF00096">
    <property type="entry name" value="zf-C2H2"/>
    <property type="match status" value="1"/>
</dbReference>
<evidence type="ECO:0000313" key="12">
    <source>
        <dbReference type="Ensembl" id="ENSMMOP00000005618.1"/>
    </source>
</evidence>
<dbReference type="GO" id="GO:0005634">
    <property type="term" value="C:nucleus"/>
    <property type="evidence" value="ECO:0007669"/>
    <property type="project" value="UniProtKB-SubCell"/>
</dbReference>
<dbReference type="Gene3D" id="3.30.160.60">
    <property type="entry name" value="Classic Zinc Finger"/>
    <property type="match status" value="4"/>
</dbReference>
<keyword evidence="13" id="KW-1185">Reference proteome</keyword>
<evidence type="ECO:0000256" key="2">
    <source>
        <dbReference type="ARBA" id="ARBA00022723"/>
    </source>
</evidence>
<dbReference type="PANTHER" id="PTHR23235">
    <property type="entry name" value="KRUEPPEL-LIKE TRANSCRIPTION FACTOR"/>
    <property type="match status" value="1"/>
</dbReference>
<dbReference type="GO" id="GO:0000981">
    <property type="term" value="F:DNA-binding transcription factor activity, RNA polymerase II-specific"/>
    <property type="evidence" value="ECO:0007669"/>
    <property type="project" value="TreeGrafter"/>
</dbReference>
<organism evidence="12 13">
    <name type="scientific">Mola mola</name>
    <name type="common">Ocean sunfish</name>
    <name type="synonym">Tetraodon mola</name>
    <dbReference type="NCBI Taxonomy" id="94237"/>
    <lineage>
        <taxon>Eukaryota</taxon>
        <taxon>Metazoa</taxon>
        <taxon>Chordata</taxon>
        <taxon>Craniata</taxon>
        <taxon>Vertebrata</taxon>
        <taxon>Euteleostomi</taxon>
        <taxon>Actinopterygii</taxon>
        <taxon>Neopterygii</taxon>
        <taxon>Teleostei</taxon>
        <taxon>Neoteleostei</taxon>
        <taxon>Acanthomorphata</taxon>
        <taxon>Eupercaria</taxon>
        <taxon>Tetraodontiformes</taxon>
        <taxon>Molidae</taxon>
        <taxon>Mola</taxon>
    </lineage>
</organism>
<reference evidence="12" key="1">
    <citation type="submission" date="2025-08" db="UniProtKB">
        <authorList>
            <consortium name="Ensembl"/>
        </authorList>
    </citation>
    <scope>IDENTIFICATION</scope>
</reference>
<dbReference type="PROSITE" id="PS00028">
    <property type="entry name" value="ZINC_FINGER_C2H2_1"/>
    <property type="match status" value="1"/>
</dbReference>
<dbReference type="STRING" id="94237.ENSMMOP00000005618"/>
<evidence type="ECO:0000256" key="5">
    <source>
        <dbReference type="ARBA" id="ARBA00022833"/>
    </source>
</evidence>
<protein>
    <recommendedName>
        <fullName evidence="11">C2H2-type domain-containing protein</fullName>
    </recommendedName>
</protein>
<dbReference type="FunFam" id="3.30.160.60:FF:000064">
    <property type="entry name" value="Early growth response protein 3"/>
    <property type="match status" value="1"/>
</dbReference>
<evidence type="ECO:0000259" key="11">
    <source>
        <dbReference type="PROSITE" id="PS50157"/>
    </source>
</evidence>
<dbReference type="GO" id="GO:0000978">
    <property type="term" value="F:RNA polymerase II cis-regulatory region sequence-specific DNA binding"/>
    <property type="evidence" value="ECO:0007669"/>
    <property type="project" value="TreeGrafter"/>
</dbReference>
<dbReference type="Proteomes" id="UP000261620">
    <property type="component" value="Unplaced"/>
</dbReference>
<keyword evidence="7" id="KW-0238">DNA-binding</keyword>
<keyword evidence="5" id="KW-0862">Zinc</keyword>
<dbReference type="OMA" id="FRIHMAK"/>
<keyword evidence="4 10" id="KW-0863">Zinc-finger</keyword>
<dbReference type="SMART" id="SM00355">
    <property type="entry name" value="ZnF_C2H2"/>
    <property type="match status" value="2"/>
</dbReference>
<sequence length="114" mass="13253">RNVARKKSALHIHLRIHTGEKPYVWFFCNSELSVHIRTHTGEKPYLCKLCGKRFITTSNLSAHVRTHTGEKPYLCKLCGRRFMNNKVDLHTIHAYIDSYSYIQIFTDASKSSDN</sequence>
<dbReference type="InterPro" id="IPR013087">
    <property type="entry name" value="Znf_C2H2_type"/>
</dbReference>
<keyword evidence="8" id="KW-0804">Transcription</keyword>
<keyword evidence="3" id="KW-0677">Repeat</keyword>
<accession>A0A3Q3VVJ4</accession>
<evidence type="ECO:0000256" key="1">
    <source>
        <dbReference type="ARBA" id="ARBA00004123"/>
    </source>
</evidence>
<keyword evidence="9" id="KW-0539">Nucleus</keyword>
<evidence type="ECO:0000256" key="10">
    <source>
        <dbReference type="PROSITE-ProRule" id="PRU00042"/>
    </source>
</evidence>
<name>A0A3Q3VVJ4_MOLML</name>
<evidence type="ECO:0000256" key="7">
    <source>
        <dbReference type="ARBA" id="ARBA00023125"/>
    </source>
</evidence>
<evidence type="ECO:0000256" key="9">
    <source>
        <dbReference type="ARBA" id="ARBA00023242"/>
    </source>
</evidence>
<proteinExistence type="predicted"/>
<dbReference type="Ensembl" id="ENSMMOT00000005718.1">
    <property type="protein sequence ID" value="ENSMMOP00000005618.1"/>
    <property type="gene ID" value="ENSMMOG00000004423.1"/>
</dbReference>
<feature type="domain" description="C2H2-type" evidence="11">
    <location>
        <begin position="45"/>
        <end position="72"/>
    </location>
</feature>
<dbReference type="PROSITE" id="PS50157">
    <property type="entry name" value="ZINC_FINGER_C2H2_2"/>
    <property type="match status" value="1"/>
</dbReference>
<dbReference type="AlphaFoldDB" id="A0A3Q3VVJ4"/>
<dbReference type="InterPro" id="IPR036236">
    <property type="entry name" value="Znf_C2H2_sf"/>
</dbReference>
<reference evidence="12" key="2">
    <citation type="submission" date="2025-09" db="UniProtKB">
        <authorList>
            <consortium name="Ensembl"/>
        </authorList>
    </citation>
    <scope>IDENTIFICATION</scope>
</reference>
<dbReference type="PANTHER" id="PTHR23235:SF176">
    <property type="entry name" value="C2H2-TYPE DOMAIN-CONTAINING PROTEIN"/>
    <property type="match status" value="1"/>
</dbReference>
<evidence type="ECO:0000256" key="6">
    <source>
        <dbReference type="ARBA" id="ARBA00023015"/>
    </source>
</evidence>
<evidence type="ECO:0000313" key="13">
    <source>
        <dbReference type="Proteomes" id="UP000261620"/>
    </source>
</evidence>
<evidence type="ECO:0000256" key="8">
    <source>
        <dbReference type="ARBA" id="ARBA00023163"/>
    </source>
</evidence>
<evidence type="ECO:0000256" key="4">
    <source>
        <dbReference type="ARBA" id="ARBA00022771"/>
    </source>
</evidence>
<keyword evidence="6" id="KW-0805">Transcription regulation</keyword>
<dbReference type="SUPFAM" id="SSF57667">
    <property type="entry name" value="beta-beta-alpha zinc fingers"/>
    <property type="match status" value="2"/>
</dbReference>
<comment type="subcellular location">
    <subcellularLocation>
        <location evidence="1">Nucleus</location>
    </subcellularLocation>
</comment>
<evidence type="ECO:0000256" key="3">
    <source>
        <dbReference type="ARBA" id="ARBA00022737"/>
    </source>
</evidence>
<dbReference type="GO" id="GO:0008270">
    <property type="term" value="F:zinc ion binding"/>
    <property type="evidence" value="ECO:0007669"/>
    <property type="project" value="UniProtKB-KW"/>
</dbReference>